<dbReference type="AlphaFoldDB" id="T0ZL17"/>
<dbReference type="Gene3D" id="1.10.10.10">
    <property type="entry name" value="Winged helix-like DNA-binding domain superfamily/Winged helix DNA-binding domain"/>
    <property type="match status" value="1"/>
</dbReference>
<dbReference type="SUPFAM" id="SSF48295">
    <property type="entry name" value="TrpR-like"/>
    <property type="match status" value="1"/>
</dbReference>
<dbReference type="EMBL" id="AUZX01015294">
    <property type="protein sequence ID" value="EQD29429.1"/>
    <property type="molecule type" value="Genomic_DNA"/>
</dbReference>
<dbReference type="InterPro" id="IPR002514">
    <property type="entry name" value="Transposase_8"/>
</dbReference>
<proteinExistence type="predicted"/>
<sequence length="119" mass="13252">MVGKSNRTREEKARIVMEALSNTATIAEICKRHNVVSSTFYNWRDAFVAGGTSALELGKSSNDIKVQREMENLKKIIGELTIVNETLKKLNLQGEVGGHDDSRSTEIHQAVCLQTCRCE</sequence>
<organism evidence="1">
    <name type="scientific">mine drainage metagenome</name>
    <dbReference type="NCBI Taxonomy" id="410659"/>
    <lineage>
        <taxon>unclassified sequences</taxon>
        <taxon>metagenomes</taxon>
        <taxon>ecological metagenomes</taxon>
    </lineage>
</organism>
<dbReference type="GO" id="GO:0004803">
    <property type="term" value="F:transposase activity"/>
    <property type="evidence" value="ECO:0007669"/>
    <property type="project" value="InterPro"/>
</dbReference>
<dbReference type="InterPro" id="IPR010921">
    <property type="entry name" value="Trp_repressor/repl_initiator"/>
</dbReference>
<accession>T0ZL17</accession>
<evidence type="ECO:0000313" key="1">
    <source>
        <dbReference type="EMBL" id="EQD29429.1"/>
    </source>
</evidence>
<feature type="non-terminal residue" evidence="1">
    <location>
        <position position="119"/>
    </location>
</feature>
<protein>
    <submittedName>
        <fullName evidence="1">Transposase IS3/IS911 family protein</fullName>
    </submittedName>
</protein>
<name>T0ZL17_9ZZZZ</name>
<dbReference type="InterPro" id="IPR036388">
    <property type="entry name" value="WH-like_DNA-bd_sf"/>
</dbReference>
<dbReference type="GO" id="GO:0006313">
    <property type="term" value="P:DNA transposition"/>
    <property type="evidence" value="ECO:0007669"/>
    <property type="project" value="InterPro"/>
</dbReference>
<comment type="caution">
    <text evidence="1">The sequence shown here is derived from an EMBL/GenBank/DDBJ whole genome shotgun (WGS) entry which is preliminary data.</text>
</comment>
<dbReference type="GO" id="GO:0043565">
    <property type="term" value="F:sequence-specific DNA binding"/>
    <property type="evidence" value="ECO:0007669"/>
    <property type="project" value="InterPro"/>
</dbReference>
<reference evidence="1" key="1">
    <citation type="submission" date="2013-08" db="EMBL/GenBank/DDBJ databases">
        <authorList>
            <person name="Mendez C."/>
            <person name="Richter M."/>
            <person name="Ferrer M."/>
            <person name="Sanchez J."/>
        </authorList>
    </citation>
    <scope>NUCLEOTIDE SEQUENCE</scope>
</reference>
<dbReference type="Pfam" id="PF01527">
    <property type="entry name" value="HTH_Tnp_1"/>
    <property type="match status" value="1"/>
</dbReference>
<gene>
    <name evidence="1" type="ORF">B1A_20712</name>
</gene>
<reference evidence="1" key="2">
    <citation type="journal article" date="2014" name="ISME J.">
        <title>Microbial stratification in low pH oxic and suboxic macroscopic growths along an acid mine drainage.</title>
        <authorList>
            <person name="Mendez-Garcia C."/>
            <person name="Mesa V."/>
            <person name="Sprenger R.R."/>
            <person name="Richter M."/>
            <person name="Diez M.S."/>
            <person name="Solano J."/>
            <person name="Bargiela R."/>
            <person name="Golyshina O.V."/>
            <person name="Manteca A."/>
            <person name="Ramos J.L."/>
            <person name="Gallego J.R."/>
            <person name="Llorente I."/>
            <person name="Martins Dos Santos V.A."/>
            <person name="Jensen O.N."/>
            <person name="Pelaez A.I."/>
            <person name="Sanchez J."/>
            <person name="Ferrer M."/>
        </authorList>
    </citation>
    <scope>NUCLEOTIDE SEQUENCE</scope>
</reference>